<evidence type="ECO:0000313" key="3">
    <source>
        <dbReference type="Proteomes" id="UP001292094"/>
    </source>
</evidence>
<keyword evidence="1" id="KW-0812">Transmembrane</keyword>
<reference evidence="2" key="1">
    <citation type="submission" date="2023-11" db="EMBL/GenBank/DDBJ databases">
        <title>Genome assemblies of two species of porcelain crab, Petrolisthes cinctipes and Petrolisthes manimaculis (Anomura: Porcellanidae).</title>
        <authorList>
            <person name="Angst P."/>
        </authorList>
    </citation>
    <scope>NUCLEOTIDE SEQUENCE</scope>
    <source>
        <strain evidence="2">PB745_02</strain>
        <tissue evidence="2">Gill</tissue>
    </source>
</reference>
<evidence type="ECO:0000313" key="2">
    <source>
        <dbReference type="EMBL" id="KAK4316102.1"/>
    </source>
</evidence>
<comment type="caution">
    <text evidence="2">The sequence shown here is derived from an EMBL/GenBank/DDBJ whole genome shotgun (WGS) entry which is preliminary data.</text>
</comment>
<keyword evidence="1" id="KW-0472">Membrane</keyword>
<keyword evidence="1" id="KW-1133">Transmembrane helix</keyword>
<feature type="transmembrane region" description="Helical" evidence="1">
    <location>
        <begin position="16"/>
        <end position="35"/>
    </location>
</feature>
<dbReference type="Proteomes" id="UP001292094">
    <property type="component" value="Unassembled WGS sequence"/>
</dbReference>
<organism evidence="2 3">
    <name type="scientific">Petrolisthes manimaculis</name>
    <dbReference type="NCBI Taxonomy" id="1843537"/>
    <lineage>
        <taxon>Eukaryota</taxon>
        <taxon>Metazoa</taxon>
        <taxon>Ecdysozoa</taxon>
        <taxon>Arthropoda</taxon>
        <taxon>Crustacea</taxon>
        <taxon>Multicrustacea</taxon>
        <taxon>Malacostraca</taxon>
        <taxon>Eumalacostraca</taxon>
        <taxon>Eucarida</taxon>
        <taxon>Decapoda</taxon>
        <taxon>Pleocyemata</taxon>
        <taxon>Anomura</taxon>
        <taxon>Galatheoidea</taxon>
        <taxon>Porcellanidae</taxon>
        <taxon>Petrolisthes</taxon>
    </lineage>
</organism>
<gene>
    <name evidence="2" type="ORF">Pmani_012709</name>
</gene>
<dbReference type="AlphaFoldDB" id="A0AAE1PZX6"/>
<accession>A0AAE1PZX6</accession>
<name>A0AAE1PZX6_9EUCA</name>
<evidence type="ECO:0000256" key="1">
    <source>
        <dbReference type="SAM" id="Phobius"/>
    </source>
</evidence>
<proteinExistence type="predicted"/>
<keyword evidence="3" id="KW-1185">Reference proteome</keyword>
<dbReference type="EMBL" id="JAWZYT010001045">
    <property type="protein sequence ID" value="KAK4316102.1"/>
    <property type="molecule type" value="Genomic_DNA"/>
</dbReference>
<sequence length="97" mass="10630">MAIIPKTQAPSTHSPFILLVSFIWPSRIFLPIFSWPSFTCPFRPMALFNLPCAPQYGLSPPPISQPMTAPGPLTSWPSPTSPLFLVLSPHDDPTLTA</sequence>
<protein>
    <submittedName>
        <fullName evidence="2">Uncharacterized protein</fullName>
    </submittedName>
</protein>